<proteinExistence type="predicted"/>
<dbReference type="AlphaFoldDB" id="A0A517M677"/>
<organism evidence="3 4">
    <name type="scientific">Rosistilla ulvae</name>
    <dbReference type="NCBI Taxonomy" id="1930277"/>
    <lineage>
        <taxon>Bacteria</taxon>
        <taxon>Pseudomonadati</taxon>
        <taxon>Planctomycetota</taxon>
        <taxon>Planctomycetia</taxon>
        <taxon>Pirellulales</taxon>
        <taxon>Pirellulaceae</taxon>
        <taxon>Rosistilla</taxon>
    </lineage>
</organism>
<keyword evidence="1" id="KW-0145">Chemotaxis</keyword>
<dbReference type="SUPFAM" id="SSF103039">
    <property type="entry name" value="CheC-like"/>
    <property type="match status" value="1"/>
</dbReference>
<dbReference type="EMBL" id="CP036261">
    <property type="protein sequence ID" value="QDS90379.1"/>
    <property type="molecule type" value="Genomic_DNA"/>
</dbReference>
<evidence type="ECO:0000256" key="1">
    <source>
        <dbReference type="ARBA" id="ARBA00022500"/>
    </source>
</evidence>
<accession>A0A517M677</accession>
<dbReference type="CDD" id="cd17906">
    <property type="entry name" value="CheX"/>
    <property type="match status" value="1"/>
</dbReference>
<dbReference type="GO" id="GO:0006935">
    <property type="term" value="P:chemotaxis"/>
    <property type="evidence" value="ECO:0007669"/>
    <property type="project" value="UniProtKB-KW"/>
</dbReference>
<evidence type="ECO:0000313" key="3">
    <source>
        <dbReference type="EMBL" id="QDS90379.1"/>
    </source>
</evidence>
<dbReference type="Proteomes" id="UP000319557">
    <property type="component" value="Chromosome"/>
</dbReference>
<dbReference type="RefSeq" id="WP_145348203.1">
    <property type="nucleotide sequence ID" value="NZ_CP036261.1"/>
</dbReference>
<reference evidence="3 4" key="1">
    <citation type="submission" date="2019-02" db="EMBL/GenBank/DDBJ databases">
        <title>Deep-cultivation of Planctomycetes and their phenomic and genomic characterization uncovers novel biology.</title>
        <authorList>
            <person name="Wiegand S."/>
            <person name="Jogler M."/>
            <person name="Boedeker C."/>
            <person name="Pinto D."/>
            <person name="Vollmers J."/>
            <person name="Rivas-Marin E."/>
            <person name="Kohn T."/>
            <person name="Peeters S.H."/>
            <person name="Heuer A."/>
            <person name="Rast P."/>
            <person name="Oberbeckmann S."/>
            <person name="Bunk B."/>
            <person name="Jeske O."/>
            <person name="Meyerdierks A."/>
            <person name="Storesund J.E."/>
            <person name="Kallscheuer N."/>
            <person name="Luecker S."/>
            <person name="Lage O.M."/>
            <person name="Pohl T."/>
            <person name="Merkel B.J."/>
            <person name="Hornburger P."/>
            <person name="Mueller R.-W."/>
            <person name="Bruemmer F."/>
            <person name="Labrenz M."/>
            <person name="Spormann A.M."/>
            <person name="Op den Camp H."/>
            <person name="Overmann J."/>
            <person name="Amann R."/>
            <person name="Jetten M.S.M."/>
            <person name="Mascher T."/>
            <person name="Medema M.H."/>
            <person name="Devos D.P."/>
            <person name="Kaster A.-K."/>
            <person name="Ovreas L."/>
            <person name="Rohde M."/>
            <person name="Galperin M.Y."/>
            <person name="Jogler C."/>
        </authorList>
    </citation>
    <scope>NUCLEOTIDE SEQUENCE [LARGE SCALE GENOMIC DNA]</scope>
    <source>
        <strain evidence="3 4">EC9</strain>
    </source>
</reference>
<sequence>MLTSENQAFQKAVEEILASCLSCDATLKEIGETTPADRIHEIKGIIGISGAICGTAALSITRDFAYKATGALLGETPTELNSDVVDAVGEIVNMIAGRARVLLGNEATNMSLPSVILGQCEIAFGSENHGTCLRFETPWGPVSMELVLKQQSNSPIPNVTPVAILA</sequence>
<dbReference type="KEGG" id="ruv:EC9_45870"/>
<dbReference type="Gene3D" id="3.40.1550.10">
    <property type="entry name" value="CheC-like"/>
    <property type="match status" value="1"/>
</dbReference>
<feature type="domain" description="Chemotaxis phosphatase CheX-like" evidence="2">
    <location>
        <begin position="44"/>
        <end position="134"/>
    </location>
</feature>
<evidence type="ECO:0000259" key="2">
    <source>
        <dbReference type="Pfam" id="PF13690"/>
    </source>
</evidence>
<dbReference type="InterPro" id="IPR028051">
    <property type="entry name" value="CheX-like_dom"/>
</dbReference>
<gene>
    <name evidence="3" type="ORF">EC9_45870</name>
</gene>
<protein>
    <recommendedName>
        <fullName evidence="2">Chemotaxis phosphatase CheX-like domain-containing protein</fullName>
    </recommendedName>
</protein>
<dbReference type="Pfam" id="PF13690">
    <property type="entry name" value="CheX"/>
    <property type="match status" value="1"/>
</dbReference>
<dbReference type="OrthoDB" id="9790435at2"/>
<dbReference type="PANTHER" id="PTHR39452">
    <property type="entry name" value="CHEY-P PHOSPHATASE CHEX"/>
    <property type="match status" value="1"/>
</dbReference>
<dbReference type="InterPro" id="IPR028976">
    <property type="entry name" value="CheC-like_sf"/>
</dbReference>
<name>A0A517M677_9BACT</name>
<evidence type="ECO:0000313" key="4">
    <source>
        <dbReference type="Proteomes" id="UP000319557"/>
    </source>
</evidence>
<dbReference type="InterPro" id="IPR038756">
    <property type="entry name" value="CheX-like"/>
</dbReference>
<dbReference type="PANTHER" id="PTHR39452:SF1">
    <property type="entry name" value="CHEY-P PHOSPHATASE CHEX"/>
    <property type="match status" value="1"/>
</dbReference>
<keyword evidence="4" id="KW-1185">Reference proteome</keyword>